<dbReference type="Proteomes" id="UP001202180">
    <property type="component" value="Unassembled WGS sequence"/>
</dbReference>
<dbReference type="InterPro" id="IPR051911">
    <property type="entry name" value="SDR_oxidoreductase"/>
</dbReference>
<sequence>MNQPKTWFVTGTSKGIGFMLVKELLQAGHNVIATTRQPDTLLDALGGPHEHLLALPVDLSNEASVISAVQQAIDRFGRLDIVINNAGYALLGSLEEVTDEEFRQSMDINLFGAINVIRAVIPPMRNQNNGHVINISSNAGYVGYGNAGAYNAAKFALIGVSEALALETQPFGIKVTVVAPGQFRTNFMDKGSMQFAKNRIAAYELDKAEQQWGEFSGQQAGDPQKLVTILMELVNHPAPPLHLLLGPDTYELIQTHRQREKEEFDAWKTVSLSTNFD</sequence>
<feature type="domain" description="Ketoreductase" evidence="4">
    <location>
        <begin position="5"/>
        <end position="215"/>
    </location>
</feature>
<dbReference type="SUPFAM" id="SSF51735">
    <property type="entry name" value="NAD(P)-binding Rossmann-fold domains"/>
    <property type="match status" value="1"/>
</dbReference>
<dbReference type="InterPro" id="IPR020904">
    <property type="entry name" value="Sc_DH/Rdtase_CS"/>
</dbReference>
<reference evidence="5 6" key="1">
    <citation type="submission" date="2022-04" db="EMBL/GenBank/DDBJ databases">
        <title>Spirosoma sp. strain RP8 genome sequencing and assembly.</title>
        <authorList>
            <person name="Jung Y."/>
        </authorList>
    </citation>
    <scope>NUCLEOTIDE SEQUENCE [LARGE SCALE GENOMIC DNA]</scope>
    <source>
        <strain evidence="5 6">RP8</strain>
    </source>
</reference>
<name>A0ABT0HTA3_9BACT</name>
<protein>
    <submittedName>
        <fullName evidence="5">SDR family NAD(P)-dependent oxidoreductase</fullName>
    </submittedName>
</protein>
<dbReference type="InterPro" id="IPR057326">
    <property type="entry name" value="KR_dom"/>
</dbReference>
<dbReference type="InterPro" id="IPR002347">
    <property type="entry name" value="SDR_fam"/>
</dbReference>
<dbReference type="PANTHER" id="PTHR43976:SF16">
    <property type="entry name" value="SHORT-CHAIN DEHYDROGENASE_REDUCTASE FAMILY PROTEIN"/>
    <property type="match status" value="1"/>
</dbReference>
<evidence type="ECO:0000313" key="6">
    <source>
        <dbReference type="Proteomes" id="UP001202180"/>
    </source>
</evidence>
<dbReference type="PANTHER" id="PTHR43976">
    <property type="entry name" value="SHORT CHAIN DEHYDROGENASE"/>
    <property type="match status" value="1"/>
</dbReference>
<evidence type="ECO:0000256" key="2">
    <source>
        <dbReference type="ARBA" id="ARBA00023002"/>
    </source>
</evidence>
<dbReference type="PRINTS" id="PR00081">
    <property type="entry name" value="GDHRDH"/>
</dbReference>
<accession>A0ABT0HTA3</accession>
<keyword evidence="6" id="KW-1185">Reference proteome</keyword>
<proteinExistence type="inferred from homology"/>
<evidence type="ECO:0000256" key="1">
    <source>
        <dbReference type="ARBA" id="ARBA00006484"/>
    </source>
</evidence>
<comment type="similarity">
    <text evidence="1 3">Belongs to the short-chain dehydrogenases/reductases (SDR) family.</text>
</comment>
<evidence type="ECO:0000259" key="4">
    <source>
        <dbReference type="SMART" id="SM00822"/>
    </source>
</evidence>
<dbReference type="EMBL" id="JALPRF010000005">
    <property type="protein sequence ID" value="MCK8494873.1"/>
    <property type="molecule type" value="Genomic_DNA"/>
</dbReference>
<gene>
    <name evidence="5" type="ORF">M0L20_23590</name>
</gene>
<dbReference type="PROSITE" id="PS00061">
    <property type="entry name" value="ADH_SHORT"/>
    <property type="match status" value="1"/>
</dbReference>
<dbReference type="Gene3D" id="3.40.50.720">
    <property type="entry name" value="NAD(P)-binding Rossmann-like Domain"/>
    <property type="match status" value="1"/>
</dbReference>
<dbReference type="Pfam" id="PF00106">
    <property type="entry name" value="adh_short"/>
    <property type="match status" value="1"/>
</dbReference>
<evidence type="ECO:0000256" key="3">
    <source>
        <dbReference type="RuleBase" id="RU000363"/>
    </source>
</evidence>
<dbReference type="CDD" id="cd05374">
    <property type="entry name" value="17beta-HSD-like_SDR_c"/>
    <property type="match status" value="1"/>
</dbReference>
<comment type="caution">
    <text evidence="5">The sequence shown here is derived from an EMBL/GenBank/DDBJ whole genome shotgun (WGS) entry which is preliminary data.</text>
</comment>
<keyword evidence="2" id="KW-0560">Oxidoreductase</keyword>
<dbReference type="InterPro" id="IPR036291">
    <property type="entry name" value="NAD(P)-bd_dom_sf"/>
</dbReference>
<evidence type="ECO:0000313" key="5">
    <source>
        <dbReference type="EMBL" id="MCK8494873.1"/>
    </source>
</evidence>
<dbReference type="SMART" id="SM00822">
    <property type="entry name" value="PKS_KR"/>
    <property type="match status" value="1"/>
</dbReference>
<dbReference type="RefSeq" id="WP_248479486.1">
    <property type="nucleotide sequence ID" value="NZ_JALPRF010000005.1"/>
</dbReference>
<dbReference type="PRINTS" id="PR00080">
    <property type="entry name" value="SDRFAMILY"/>
</dbReference>
<organism evidence="5 6">
    <name type="scientific">Spirosoma liriopis</name>
    <dbReference type="NCBI Taxonomy" id="2937440"/>
    <lineage>
        <taxon>Bacteria</taxon>
        <taxon>Pseudomonadati</taxon>
        <taxon>Bacteroidota</taxon>
        <taxon>Cytophagia</taxon>
        <taxon>Cytophagales</taxon>
        <taxon>Cytophagaceae</taxon>
        <taxon>Spirosoma</taxon>
    </lineage>
</organism>